<dbReference type="KEGG" id="cput:CONPUDRAFT_82249"/>
<dbReference type="GeneID" id="19210387"/>
<organism evidence="4 5">
    <name type="scientific">Coniophora puteana (strain RWD-64-598)</name>
    <name type="common">Brown rot fungus</name>
    <dbReference type="NCBI Taxonomy" id="741705"/>
    <lineage>
        <taxon>Eukaryota</taxon>
        <taxon>Fungi</taxon>
        <taxon>Dikarya</taxon>
        <taxon>Basidiomycota</taxon>
        <taxon>Agaricomycotina</taxon>
        <taxon>Agaricomycetes</taxon>
        <taxon>Agaricomycetidae</taxon>
        <taxon>Boletales</taxon>
        <taxon>Coniophorineae</taxon>
        <taxon>Coniophoraceae</taxon>
        <taxon>Coniophora</taxon>
    </lineage>
</organism>
<dbReference type="PANTHER" id="PTHR22715">
    <property type="entry name" value="TRANSFORMING GROWTH FACTOR BETA REGULATED GENE 1"/>
    <property type="match status" value="1"/>
</dbReference>
<dbReference type="SMART" id="SM00541">
    <property type="entry name" value="FYRN"/>
    <property type="match status" value="1"/>
</dbReference>
<dbReference type="Pfam" id="PF05965">
    <property type="entry name" value="FYRC"/>
    <property type="match status" value="1"/>
</dbReference>
<dbReference type="InterPro" id="IPR003889">
    <property type="entry name" value="FYrich_C"/>
</dbReference>
<sequence length="506" mass="56066">MSRRRMSMTSSMPPPPDRDVVMGPPPLPLPQSAHQQPQSTPRGYAADAETNEKYSRLKRRFFELENKYKDTLTELQRSGERNLKHSEERDCLLDRIIELEHQVGELGGQSAPNSSPGGVRMSSAYPRSLLSSRARATFHNNLQQAHVEEETDDHSADPLLSSRHLGPTAQKRVQEEERDRAEDEARERRATKRTRTTAKGKELPVPAHQPTPAPPMMVFETSNSPPVHEPPVQSAVIVRDKQGTRLRIKPPVRPPSDPEQGTPSAPKESQSPPNSSPMSPPEQVPVTEPNNTNGLVRHESSGPASPPSLVSSPPIVQQPPSPSLATRTFEVQRRGKPKRLKAHTVTSKTHSIPTIPRDKNKRPLLPLNVGIITVISLGEICKREHFHTERYIFPVGYEITRRYLSTTDPNSDVVYTCSILDGGDGPKFKIIGADLPDRPVIAGTATGAWSSIVKQANAIRNRQHSNSVSGPDFFGLGQNTIKHLIQELQGADQLKDYVWQNFIEGG</sequence>
<dbReference type="RefSeq" id="XP_007768625.1">
    <property type="nucleotide sequence ID" value="XM_007770435.1"/>
</dbReference>
<proteinExistence type="predicted"/>
<dbReference type="AlphaFoldDB" id="A0A5M3MPW2"/>
<protein>
    <submittedName>
        <fullName evidence="4">FYRN-domain-containing protein</fullName>
    </submittedName>
</protein>
<keyword evidence="5" id="KW-1185">Reference proteome</keyword>
<evidence type="ECO:0000313" key="4">
    <source>
        <dbReference type="EMBL" id="EIW81222.1"/>
    </source>
</evidence>
<dbReference type="PROSITE" id="PS51543">
    <property type="entry name" value="FYRC"/>
    <property type="match status" value="1"/>
</dbReference>
<feature type="compositionally biased region" description="Basic residues" evidence="3">
    <location>
        <begin position="189"/>
        <end position="198"/>
    </location>
</feature>
<dbReference type="OMA" id="TFASIMH"/>
<dbReference type="InterPro" id="IPR003888">
    <property type="entry name" value="FYrich_N"/>
</dbReference>
<keyword evidence="2" id="KW-0539">Nucleus</keyword>
<accession>A0A5M3MPW2</accession>
<evidence type="ECO:0000256" key="3">
    <source>
        <dbReference type="SAM" id="MobiDB-lite"/>
    </source>
</evidence>
<dbReference type="PROSITE" id="PS51542">
    <property type="entry name" value="FYRN"/>
    <property type="match status" value="1"/>
</dbReference>
<gene>
    <name evidence="4" type="ORF">CONPUDRAFT_82249</name>
</gene>
<evidence type="ECO:0000256" key="1">
    <source>
        <dbReference type="ARBA" id="ARBA00004123"/>
    </source>
</evidence>
<dbReference type="Pfam" id="PF05964">
    <property type="entry name" value="FYRN"/>
    <property type="match status" value="1"/>
</dbReference>
<feature type="compositionally biased region" description="Polar residues" evidence="3">
    <location>
        <begin position="32"/>
        <end position="41"/>
    </location>
</feature>
<feature type="compositionally biased region" description="Low complexity" evidence="3">
    <location>
        <begin position="301"/>
        <end position="315"/>
    </location>
</feature>
<feature type="compositionally biased region" description="Pro residues" evidence="3">
    <location>
        <begin position="274"/>
        <end position="283"/>
    </location>
</feature>
<feature type="region of interest" description="Disordered" evidence="3">
    <location>
        <begin position="1"/>
        <end position="52"/>
    </location>
</feature>
<dbReference type="OrthoDB" id="285793at2759"/>
<feature type="compositionally biased region" description="Basic and acidic residues" evidence="3">
    <location>
        <begin position="172"/>
        <end position="188"/>
    </location>
</feature>
<evidence type="ECO:0000256" key="2">
    <source>
        <dbReference type="ARBA" id="ARBA00023242"/>
    </source>
</evidence>
<reference evidence="5" key="1">
    <citation type="journal article" date="2012" name="Science">
        <title>The Paleozoic origin of enzymatic lignin decomposition reconstructed from 31 fungal genomes.</title>
        <authorList>
            <person name="Floudas D."/>
            <person name="Binder M."/>
            <person name="Riley R."/>
            <person name="Barry K."/>
            <person name="Blanchette R.A."/>
            <person name="Henrissat B."/>
            <person name="Martinez A.T."/>
            <person name="Otillar R."/>
            <person name="Spatafora J.W."/>
            <person name="Yadav J.S."/>
            <person name="Aerts A."/>
            <person name="Benoit I."/>
            <person name="Boyd A."/>
            <person name="Carlson A."/>
            <person name="Copeland A."/>
            <person name="Coutinho P.M."/>
            <person name="de Vries R.P."/>
            <person name="Ferreira P."/>
            <person name="Findley K."/>
            <person name="Foster B."/>
            <person name="Gaskell J."/>
            <person name="Glotzer D."/>
            <person name="Gorecki P."/>
            <person name="Heitman J."/>
            <person name="Hesse C."/>
            <person name="Hori C."/>
            <person name="Igarashi K."/>
            <person name="Jurgens J.A."/>
            <person name="Kallen N."/>
            <person name="Kersten P."/>
            <person name="Kohler A."/>
            <person name="Kuees U."/>
            <person name="Kumar T.K.A."/>
            <person name="Kuo A."/>
            <person name="LaButti K."/>
            <person name="Larrondo L.F."/>
            <person name="Lindquist E."/>
            <person name="Ling A."/>
            <person name="Lombard V."/>
            <person name="Lucas S."/>
            <person name="Lundell T."/>
            <person name="Martin R."/>
            <person name="McLaughlin D.J."/>
            <person name="Morgenstern I."/>
            <person name="Morin E."/>
            <person name="Murat C."/>
            <person name="Nagy L.G."/>
            <person name="Nolan M."/>
            <person name="Ohm R.A."/>
            <person name="Patyshakuliyeva A."/>
            <person name="Rokas A."/>
            <person name="Ruiz-Duenas F.J."/>
            <person name="Sabat G."/>
            <person name="Salamov A."/>
            <person name="Samejima M."/>
            <person name="Schmutz J."/>
            <person name="Slot J.C."/>
            <person name="St John F."/>
            <person name="Stenlid J."/>
            <person name="Sun H."/>
            <person name="Sun S."/>
            <person name="Syed K."/>
            <person name="Tsang A."/>
            <person name="Wiebenga A."/>
            <person name="Young D."/>
            <person name="Pisabarro A."/>
            <person name="Eastwood D.C."/>
            <person name="Martin F."/>
            <person name="Cullen D."/>
            <person name="Grigoriev I.V."/>
            <person name="Hibbett D.S."/>
        </authorList>
    </citation>
    <scope>NUCLEOTIDE SEQUENCE [LARGE SCALE GENOMIC DNA]</scope>
    <source>
        <strain evidence="5">RWD-64-598 SS2</strain>
    </source>
</reference>
<comment type="subcellular location">
    <subcellularLocation>
        <location evidence="1">Nucleus</location>
    </subcellularLocation>
</comment>
<feature type="region of interest" description="Disordered" evidence="3">
    <location>
        <begin position="147"/>
        <end position="358"/>
    </location>
</feature>
<name>A0A5M3MPW2_CONPW</name>
<dbReference type="Proteomes" id="UP000053558">
    <property type="component" value="Unassembled WGS sequence"/>
</dbReference>
<dbReference type="Gene3D" id="3.30.160.360">
    <property type="match status" value="1"/>
</dbReference>
<dbReference type="InterPro" id="IPR040092">
    <property type="entry name" value="TBRG1"/>
</dbReference>
<dbReference type="GO" id="GO:0051726">
    <property type="term" value="P:regulation of cell cycle"/>
    <property type="evidence" value="ECO:0007669"/>
    <property type="project" value="TreeGrafter"/>
</dbReference>
<dbReference type="PANTHER" id="PTHR22715:SF0">
    <property type="entry name" value="TRANSFORMING GROWTH FACTOR BETA REGULATOR 1"/>
    <property type="match status" value="1"/>
</dbReference>
<evidence type="ECO:0000313" key="5">
    <source>
        <dbReference type="Proteomes" id="UP000053558"/>
    </source>
</evidence>
<dbReference type="EMBL" id="JH711578">
    <property type="protein sequence ID" value="EIW81222.1"/>
    <property type="molecule type" value="Genomic_DNA"/>
</dbReference>
<comment type="caution">
    <text evidence="4">The sequence shown here is derived from an EMBL/GenBank/DDBJ whole genome shotgun (WGS) entry which is preliminary data.</text>
</comment>
<dbReference type="GO" id="GO:0005634">
    <property type="term" value="C:nucleus"/>
    <property type="evidence" value="ECO:0007669"/>
    <property type="project" value="UniProtKB-SubCell"/>
</dbReference>